<evidence type="ECO:0000256" key="5">
    <source>
        <dbReference type="ARBA" id="ARBA00023004"/>
    </source>
</evidence>
<dbReference type="InterPro" id="IPR050196">
    <property type="entry name" value="Cytochrome_P450_Monoox"/>
</dbReference>
<dbReference type="InterPro" id="IPR017972">
    <property type="entry name" value="Cyt_P450_CS"/>
</dbReference>
<dbReference type="KEGG" id="acab:QRX50_24135"/>
<dbReference type="Proteomes" id="UP001236014">
    <property type="component" value="Chromosome"/>
</dbReference>
<dbReference type="GO" id="GO:0004497">
    <property type="term" value="F:monooxygenase activity"/>
    <property type="evidence" value="ECO:0007669"/>
    <property type="project" value="UniProtKB-KW"/>
</dbReference>
<sequence>MTTALNRKAPTAPGKLPVLGHSLSLLRPDRVGYFTALRSIGDLVEIKIGARPYVLLNSPELVRDALLEQGSSFDRGRIFEKARPYVGDGLFTSQGTEHLRQRRSVQPAFHHARLDSYAGMMADIARRHVSAWQPGDTLNADHEMHVLASEIIGRTMFQSPLAREVIQLCSDELPTLVQGLGVRTVLPDFFTQLPLPVNRRYDAACAKFRDAARRLVDSYRESGGGGRGDFVSMLMEARDAKTGVAPTDTEIRDQIMTLLISAIETPATTLAWALYELASAPEVRAQLEEEADRVFHGDVDLAELRVTEAFVLENLRLHHPLWMLMRRAVRPVTVGGVHLEAGTEVIYSPAAMHRDPAIFPDPMRIRPERWLGDGPTPEMQRAFVPFGLGRRQCMGDAFAMIQMKISVAAVAAGSRLSLPAGFRPKTVTTSVVRLAELPMIVGAR</sequence>
<dbReference type="PROSITE" id="PS00086">
    <property type="entry name" value="CYTOCHROME_P450"/>
    <property type="match status" value="1"/>
</dbReference>
<evidence type="ECO:0000256" key="3">
    <source>
        <dbReference type="ARBA" id="ARBA00022723"/>
    </source>
</evidence>
<keyword evidence="5 7" id="KW-0408">Iron</keyword>
<evidence type="ECO:0000256" key="7">
    <source>
        <dbReference type="PIRSR" id="PIRSR602401-1"/>
    </source>
</evidence>
<evidence type="ECO:0000313" key="9">
    <source>
        <dbReference type="EMBL" id="WIX83622.1"/>
    </source>
</evidence>
<dbReference type="GO" id="GO:0020037">
    <property type="term" value="F:heme binding"/>
    <property type="evidence" value="ECO:0007669"/>
    <property type="project" value="InterPro"/>
</dbReference>
<comment type="similarity">
    <text evidence="1 8">Belongs to the cytochrome P450 family.</text>
</comment>
<evidence type="ECO:0000256" key="8">
    <source>
        <dbReference type="RuleBase" id="RU000461"/>
    </source>
</evidence>
<dbReference type="GO" id="GO:0005506">
    <property type="term" value="F:iron ion binding"/>
    <property type="evidence" value="ECO:0007669"/>
    <property type="project" value="InterPro"/>
</dbReference>
<dbReference type="InterPro" id="IPR036396">
    <property type="entry name" value="Cyt_P450_sf"/>
</dbReference>
<gene>
    <name evidence="9" type="ORF">QRX50_24135</name>
</gene>
<dbReference type="AlphaFoldDB" id="A0A9Y2N232"/>
<name>A0A9Y2N232_9PSEU</name>
<comment type="cofactor">
    <cofactor evidence="7">
        <name>heme</name>
        <dbReference type="ChEBI" id="CHEBI:30413"/>
    </cofactor>
</comment>
<keyword evidence="4 8" id="KW-0560">Oxidoreductase</keyword>
<dbReference type="InterPro" id="IPR001128">
    <property type="entry name" value="Cyt_P450"/>
</dbReference>
<dbReference type="SUPFAM" id="SSF48264">
    <property type="entry name" value="Cytochrome P450"/>
    <property type="match status" value="1"/>
</dbReference>
<keyword evidence="10" id="KW-1185">Reference proteome</keyword>
<evidence type="ECO:0000256" key="6">
    <source>
        <dbReference type="ARBA" id="ARBA00023033"/>
    </source>
</evidence>
<proteinExistence type="inferred from homology"/>
<evidence type="ECO:0000256" key="1">
    <source>
        <dbReference type="ARBA" id="ARBA00010617"/>
    </source>
</evidence>
<feature type="binding site" description="axial binding residue" evidence="7">
    <location>
        <position position="393"/>
    </location>
    <ligand>
        <name>heme</name>
        <dbReference type="ChEBI" id="CHEBI:30413"/>
    </ligand>
    <ligandPart>
        <name>Fe</name>
        <dbReference type="ChEBI" id="CHEBI:18248"/>
    </ligandPart>
</feature>
<protein>
    <submittedName>
        <fullName evidence="9">Cytochrome P450</fullName>
    </submittedName>
</protein>
<reference evidence="9 10" key="1">
    <citation type="submission" date="2023-06" db="EMBL/GenBank/DDBJ databases">
        <authorList>
            <person name="Oyuntsetseg B."/>
            <person name="Kim S.B."/>
        </authorList>
    </citation>
    <scope>NUCLEOTIDE SEQUENCE [LARGE SCALE GENOMIC DNA]</scope>
    <source>
        <strain evidence="9 10">2-15</strain>
    </source>
</reference>
<organism evidence="9 10">
    <name type="scientific">Amycolatopsis carbonis</name>
    <dbReference type="NCBI Taxonomy" id="715471"/>
    <lineage>
        <taxon>Bacteria</taxon>
        <taxon>Bacillati</taxon>
        <taxon>Actinomycetota</taxon>
        <taxon>Actinomycetes</taxon>
        <taxon>Pseudonocardiales</taxon>
        <taxon>Pseudonocardiaceae</taxon>
        <taxon>Amycolatopsis</taxon>
    </lineage>
</organism>
<keyword evidence="6 8" id="KW-0503">Monooxygenase</keyword>
<dbReference type="Gene3D" id="1.10.630.10">
    <property type="entry name" value="Cytochrome P450"/>
    <property type="match status" value="1"/>
</dbReference>
<keyword evidence="3 7" id="KW-0479">Metal-binding</keyword>
<evidence type="ECO:0000313" key="10">
    <source>
        <dbReference type="Proteomes" id="UP001236014"/>
    </source>
</evidence>
<dbReference type="InterPro" id="IPR002401">
    <property type="entry name" value="Cyt_P450_E_grp-I"/>
</dbReference>
<dbReference type="PANTHER" id="PTHR24291">
    <property type="entry name" value="CYTOCHROME P450 FAMILY 4"/>
    <property type="match status" value="1"/>
</dbReference>
<dbReference type="Pfam" id="PF00067">
    <property type="entry name" value="p450"/>
    <property type="match status" value="1"/>
</dbReference>
<accession>A0A9Y2N232</accession>
<evidence type="ECO:0000256" key="2">
    <source>
        <dbReference type="ARBA" id="ARBA00022617"/>
    </source>
</evidence>
<dbReference type="PRINTS" id="PR00385">
    <property type="entry name" value="P450"/>
</dbReference>
<dbReference type="GO" id="GO:0016705">
    <property type="term" value="F:oxidoreductase activity, acting on paired donors, with incorporation or reduction of molecular oxygen"/>
    <property type="evidence" value="ECO:0007669"/>
    <property type="project" value="InterPro"/>
</dbReference>
<dbReference type="PANTHER" id="PTHR24291:SF50">
    <property type="entry name" value="BIFUNCTIONAL ALBAFLAVENONE MONOOXYGENASE_TERPENE SYNTHASE"/>
    <property type="match status" value="1"/>
</dbReference>
<evidence type="ECO:0000256" key="4">
    <source>
        <dbReference type="ARBA" id="ARBA00023002"/>
    </source>
</evidence>
<dbReference type="RefSeq" id="WP_285974170.1">
    <property type="nucleotide sequence ID" value="NZ_CP127294.1"/>
</dbReference>
<dbReference type="EMBL" id="CP127294">
    <property type="protein sequence ID" value="WIX83622.1"/>
    <property type="molecule type" value="Genomic_DNA"/>
</dbReference>
<keyword evidence="2 7" id="KW-0349">Heme</keyword>
<dbReference type="PRINTS" id="PR00463">
    <property type="entry name" value="EP450I"/>
</dbReference>